<dbReference type="EMBL" id="BOPV01000001">
    <property type="protein sequence ID" value="GIL40854.1"/>
    <property type="molecule type" value="Genomic_DNA"/>
</dbReference>
<keyword evidence="1" id="KW-0732">Signal</keyword>
<dbReference type="PANTHER" id="PTHR46825:SF9">
    <property type="entry name" value="BETA-LACTAMASE-RELATED DOMAIN-CONTAINING PROTEIN"/>
    <property type="match status" value="1"/>
</dbReference>
<evidence type="ECO:0000313" key="3">
    <source>
        <dbReference type="EMBL" id="GIL40854.1"/>
    </source>
</evidence>
<feature type="signal peptide" evidence="1">
    <location>
        <begin position="1"/>
        <end position="22"/>
    </location>
</feature>
<proteinExistence type="predicted"/>
<accession>A0A8S8XDX2</accession>
<gene>
    <name evidence="3" type="ORF">TMPK1_30910</name>
</gene>
<dbReference type="Gene3D" id="3.40.710.10">
    <property type="entry name" value="DD-peptidase/beta-lactamase superfamily"/>
    <property type="match status" value="1"/>
</dbReference>
<evidence type="ECO:0000256" key="1">
    <source>
        <dbReference type="SAM" id="SignalP"/>
    </source>
</evidence>
<dbReference type="InterPro" id="IPR001466">
    <property type="entry name" value="Beta-lactam-related"/>
</dbReference>
<dbReference type="InterPro" id="IPR050491">
    <property type="entry name" value="AmpC-like"/>
</dbReference>
<evidence type="ECO:0000259" key="2">
    <source>
        <dbReference type="Pfam" id="PF00144"/>
    </source>
</evidence>
<name>A0A8S8XDX2_9PROT</name>
<dbReference type="Proteomes" id="UP000681075">
    <property type="component" value="Unassembled WGS sequence"/>
</dbReference>
<dbReference type="InterPro" id="IPR012338">
    <property type="entry name" value="Beta-lactam/transpept-like"/>
</dbReference>
<feature type="chain" id="PRO_5035945396" evidence="1">
    <location>
        <begin position="23"/>
        <end position="506"/>
    </location>
</feature>
<dbReference type="RefSeq" id="WP_420244078.1">
    <property type="nucleotide sequence ID" value="NZ_BOPV01000001.1"/>
</dbReference>
<comment type="caution">
    <text evidence="3">The sequence shown here is derived from an EMBL/GenBank/DDBJ whole genome shotgun (WGS) entry which is preliminary data.</text>
</comment>
<evidence type="ECO:0000313" key="4">
    <source>
        <dbReference type="Proteomes" id="UP000681075"/>
    </source>
</evidence>
<dbReference type="Pfam" id="PF00144">
    <property type="entry name" value="Beta-lactamase"/>
    <property type="match status" value="1"/>
</dbReference>
<sequence length="506" mass="54633">MRIRTFVGLAAGLLLAPSQTDAAATKIAVASNDLTMIAPELDRIAADFMRDRHVPGMVFGIVIDGKLAYVKSAGVQDTDSKRPVTADSVFRIASMTKNFTALAALHLRDAGKLQFDAQADSIVPELKSLKYPTTDSPRIRVRDLLHHMGGFVSDDPWGDRQLAMSDEKFGALLQQGLTFARVPQTGFDYSNTGYSIVGRIVSNAAGMPYSEYITQTILRPLGMNATRWEFADVPADKRAIGYRWEDDRWKPEPVLAHGAFGAMGGLHTTANDYAKYVAFLLSAWPPRDGADDGVLKRATIREIAIGEGAVNFRPRGDRNDPEACDTASAYGLGMAVLNDCHLGFGLTHGGGLPGYGSNVLLLPTHGVGLFAFSNLTYAGPGNIVRAMAVELQRAGLIKPREPAAPNALIDARDAVLRVVQQGDILAAKDLLAMNMLLDHDAASWKKTLADLHGKVGACTGIEKFEPRSATEARIDLRCERGALWGTVTLSPNVPTQIQSLDLRLPK</sequence>
<keyword evidence="4" id="KW-1185">Reference proteome</keyword>
<organism evidence="3 4">
    <name type="scientific">Roseiterribacter gracilis</name>
    <dbReference type="NCBI Taxonomy" id="2812848"/>
    <lineage>
        <taxon>Bacteria</taxon>
        <taxon>Pseudomonadati</taxon>
        <taxon>Pseudomonadota</taxon>
        <taxon>Alphaproteobacteria</taxon>
        <taxon>Rhodospirillales</taxon>
        <taxon>Roseiterribacteraceae</taxon>
        <taxon>Roseiterribacter</taxon>
    </lineage>
</organism>
<reference evidence="3" key="1">
    <citation type="submission" date="2021-02" db="EMBL/GenBank/DDBJ databases">
        <title>Genome sequence of Rhodospirillales sp. strain TMPK1 isolated from soil.</title>
        <authorList>
            <person name="Nakai R."/>
            <person name="Kusada H."/>
            <person name="Tamaki H."/>
        </authorList>
    </citation>
    <scope>NUCLEOTIDE SEQUENCE</scope>
    <source>
        <strain evidence="3">TMPK1</strain>
    </source>
</reference>
<dbReference type="AlphaFoldDB" id="A0A8S8XDX2"/>
<protein>
    <submittedName>
        <fullName evidence="3">Penicillin-binding protein</fullName>
    </submittedName>
</protein>
<feature type="domain" description="Beta-lactamase-related" evidence="2">
    <location>
        <begin position="41"/>
        <end position="391"/>
    </location>
</feature>
<dbReference type="SUPFAM" id="SSF56601">
    <property type="entry name" value="beta-lactamase/transpeptidase-like"/>
    <property type="match status" value="1"/>
</dbReference>
<dbReference type="PANTHER" id="PTHR46825">
    <property type="entry name" value="D-ALANYL-D-ALANINE-CARBOXYPEPTIDASE/ENDOPEPTIDASE AMPH"/>
    <property type="match status" value="1"/>
</dbReference>